<dbReference type="GO" id="GO:0008045">
    <property type="term" value="P:motor neuron axon guidance"/>
    <property type="evidence" value="ECO:0007669"/>
    <property type="project" value="TreeGrafter"/>
</dbReference>
<dbReference type="InterPro" id="IPR050348">
    <property type="entry name" value="Protein-Tyr_Phosphatase"/>
</dbReference>
<dbReference type="GeneID" id="111116053"/>
<dbReference type="RefSeq" id="XP_022310745.1">
    <property type="nucleotide sequence ID" value="XM_022455037.1"/>
</dbReference>
<evidence type="ECO:0000259" key="10">
    <source>
        <dbReference type="PROSITE" id="PS50056"/>
    </source>
</evidence>
<evidence type="ECO:0000256" key="7">
    <source>
        <dbReference type="SAM" id="Phobius"/>
    </source>
</evidence>
<protein>
    <recommendedName>
        <fullName evidence="2">protein-tyrosine-phosphatase</fullName>
        <ecNumber evidence="2">3.1.3.48</ecNumber>
    </recommendedName>
</protein>
<dbReference type="CDD" id="cd00047">
    <property type="entry name" value="PTPc"/>
    <property type="match status" value="1"/>
</dbReference>
<feature type="compositionally biased region" description="Low complexity" evidence="6">
    <location>
        <begin position="387"/>
        <end position="399"/>
    </location>
</feature>
<evidence type="ECO:0000259" key="9">
    <source>
        <dbReference type="PROSITE" id="PS50055"/>
    </source>
</evidence>
<dbReference type="InterPro" id="IPR003595">
    <property type="entry name" value="Tyr_Pase_cat"/>
</dbReference>
<dbReference type="SUPFAM" id="SSF52799">
    <property type="entry name" value="(Phosphotyrosine protein) phosphatases II"/>
    <property type="match status" value="2"/>
</dbReference>
<feature type="signal peptide" evidence="8">
    <location>
        <begin position="1"/>
        <end position="17"/>
    </location>
</feature>
<evidence type="ECO:0000256" key="3">
    <source>
        <dbReference type="ARBA" id="ARBA00022801"/>
    </source>
</evidence>
<comment type="similarity">
    <text evidence="1">Belongs to the protein-tyrosine phosphatase family.</text>
</comment>
<evidence type="ECO:0000313" key="14">
    <source>
        <dbReference type="RefSeq" id="XP_022310746.1"/>
    </source>
</evidence>
<dbReference type="Proteomes" id="UP000694844">
    <property type="component" value="Chromosome 9"/>
</dbReference>
<comment type="catalytic activity">
    <reaction evidence="5">
        <text>O-phospho-L-tyrosyl-[protein] + H2O = L-tyrosyl-[protein] + phosphate</text>
        <dbReference type="Rhea" id="RHEA:10684"/>
        <dbReference type="Rhea" id="RHEA-COMP:10136"/>
        <dbReference type="Rhea" id="RHEA-COMP:20101"/>
        <dbReference type="ChEBI" id="CHEBI:15377"/>
        <dbReference type="ChEBI" id="CHEBI:43474"/>
        <dbReference type="ChEBI" id="CHEBI:46858"/>
        <dbReference type="ChEBI" id="CHEBI:61978"/>
        <dbReference type="EC" id="3.1.3.48"/>
    </reaction>
</comment>
<feature type="region of interest" description="Disordered" evidence="6">
    <location>
        <begin position="349"/>
        <end position="422"/>
    </location>
</feature>
<dbReference type="PROSITE" id="PS00383">
    <property type="entry name" value="TYR_PHOSPHATASE_1"/>
    <property type="match status" value="1"/>
</dbReference>
<feature type="domain" description="Tyrosine-protein phosphatase" evidence="9">
    <location>
        <begin position="736"/>
        <end position="986"/>
    </location>
</feature>
<dbReference type="SMART" id="SM00194">
    <property type="entry name" value="PTPc"/>
    <property type="match status" value="2"/>
</dbReference>
<gene>
    <name evidence="12 13 14" type="primary">LOC111116053</name>
</gene>
<reference evidence="12 13" key="1">
    <citation type="submission" date="2025-04" db="UniProtKB">
        <authorList>
            <consortium name="RefSeq"/>
        </authorList>
    </citation>
    <scope>IDENTIFICATION</scope>
    <source>
        <tissue evidence="12 13">Whole sample</tissue>
    </source>
</reference>
<keyword evidence="8" id="KW-0732">Signal</keyword>
<dbReference type="InterPro" id="IPR029021">
    <property type="entry name" value="Prot-tyrosine_phosphatase-like"/>
</dbReference>
<dbReference type="InterPro" id="IPR016130">
    <property type="entry name" value="Tyr_Pase_AS"/>
</dbReference>
<dbReference type="RefSeq" id="XP_022310746.1">
    <property type="nucleotide sequence ID" value="XM_022455038.1"/>
</dbReference>
<evidence type="ECO:0000256" key="2">
    <source>
        <dbReference type="ARBA" id="ARBA00013064"/>
    </source>
</evidence>
<dbReference type="Pfam" id="PF00102">
    <property type="entry name" value="Y_phosphatase"/>
    <property type="match status" value="2"/>
</dbReference>
<keyword evidence="7" id="KW-0472">Membrane</keyword>
<feature type="domain" description="Tyrosine-protein phosphatase" evidence="9">
    <location>
        <begin position="452"/>
        <end position="705"/>
    </location>
</feature>
<keyword evidence="3" id="KW-0378">Hydrolase</keyword>
<feature type="transmembrane region" description="Helical" evidence="7">
    <location>
        <begin position="321"/>
        <end position="342"/>
    </location>
</feature>
<dbReference type="RefSeq" id="XP_022310744.1">
    <property type="nucleotide sequence ID" value="XM_022455036.1"/>
</dbReference>
<keyword evidence="7" id="KW-1133">Transmembrane helix</keyword>
<sequence>MWCLIVKLLLYTQIVCGLENLALRKNVWEDHPWPNTFTWRARNAVDGRYTDRSAAGAQCVITENFHNESTWGVDLGDVVSISHIDIYYRTDNMPKPSAYTARMAGFFLYVSNTTSKEDGHLCFHEIQTVNGTPSEDQKINCSVHGRYVIYYNERSPNVTYPSYYSTYAYYELCEVEVYGCRNVGYYGQSCNISCPTNCQEKRCDVNAGHCLGCVPGYQGPTCDQECANDKFGSSCEQSCGNCITGDHCHHVNGSCLKGCSPGYIGIVCQQHCDETFYGPNCASNCSNDCVNNTCDYVSGECFAYKQPLNHESPVVSENIPVISGLIAAFVIVVLAIVLFVIFKRRTGTETTPKKDGRRTSANNENSTGQNFPNIYQNIGMETDECSENVQSSSSSNNQERTLKDDDVDIDEKNHEENPYGDLYINDKRLPDIEVKNLYKTIQEHSANEDDGFKKEYAAILYGERHPCEVGKRPENLQKNRFKTTFPYDHSRVVLCNIKQDYINANYIDGLNDSRKYIASQGPKQNTLSDFWHMIWQENISQIVMLTNLREGIKNKCAQYWPEGDKTITFGTLTLHLEEEKTYAHYIIRRIKMSHKKLIVIRTVTQYHYTAWPDHGTPDSICLLMYHSHVTRTKDLEHNGPILVHCSAGLGRTGTYIAIDTLGDTLREIGAKINIAEFVKKMRKDRMNMVQTYEQYKTIFLVLNEMCKVSFKSKSPTYFVRSLETGDQDKPVNSSALRKEFQMLLSVRPHYMESDYKISAQSGDVSPIRPLDKHVLYLTTSVPRRGSYINAISLSSYTSPSVFIITKYPAPGDAVDLLRLIIDHESEVVVCLDPLSHNKSASTWLPNWESLKSVPPFSTRLREEHFEEVKCSKINIDKEGSVKKEILVDIVEPTSDLITNHSDTVLQILKLVTVVGNIETESPIIVISKDGAALCGVFCTVYNAIQQLTMDNEVDVFSIVRQLQIRRMELCSNLQEYKLIHDVLKTFIELRQSQTVENIYSNQ</sequence>
<dbReference type="PANTHER" id="PTHR19134:SF562">
    <property type="entry name" value="PROTEIN-TYROSINE-PHOSPHATASE"/>
    <property type="match status" value="1"/>
</dbReference>
<dbReference type="SMART" id="SM00404">
    <property type="entry name" value="PTPc_motif"/>
    <property type="match status" value="2"/>
</dbReference>
<dbReference type="PROSITE" id="PS50055">
    <property type="entry name" value="TYR_PHOSPHATASE_PTP"/>
    <property type="match status" value="2"/>
</dbReference>
<dbReference type="OrthoDB" id="10253954at2759"/>
<dbReference type="Gene3D" id="2.60.120.260">
    <property type="entry name" value="Galactose-binding domain-like"/>
    <property type="match status" value="1"/>
</dbReference>
<dbReference type="PROSITE" id="PS50056">
    <property type="entry name" value="TYR_PHOSPHATASE_2"/>
    <property type="match status" value="1"/>
</dbReference>
<dbReference type="AlphaFoldDB" id="A0A8B8C6J9"/>
<dbReference type="KEGG" id="cvn:111116053"/>
<feature type="compositionally biased region" description="Polar residues" evidence="6">
    <location>
        <begin position="359"/>
        <end position="376"/>
    </location>
</feature>
<accession>A0A8B8C6J9</accession>
<evidence type="ECO:0000256" key="6">
    <source>
        <dbReference type="SAM" id="MobiDB-lite"/>
    </source>
</evidence>
<dbReference type="GO" id="GO:0004725">
    <property type="term" value="F:protein tyrosine phosphatase activity"/>
    <property type="evidence" value="ECO:0007669"/>
    <property type="project" value="UniProtKB-EC"/>
</dbReference>
<organism evidence="11 12">
    <name type="scientific">Crassostrea virginica</name>
    <name type="common">Eastern oyster</name>
    <dbReference type="NCBI Taxonomy" id="6565"/>
    <lineage>
        <taxon>Eukaryota</taxon>
        <taxon>Metazoa</taxon>
        <taxon>Spiralia</taxon>
        <taxon>Lophotrochozoa</taxon>
        <taxon>Mollusca</taxon>
        <taxon>Bivalvia</taxon>
        <taxon>Autobranchia</taxon>
        <taxon>Pteriomorphia</taxon>
        <taxon>Ostreida</taxon>
        <taxon>Ostreoidea</taxon>
        <taxon>Ostreidae</taxon>
        <taxon>Crassostrea</taxon>
    </lineage>
</organism>
<dbReference type="Gene3D" id="3.90.190.10">
    <property type="entry name" value="Protein tyrosine phosphatase superfamily"/>
    <property type="match status" value="2"/>
</dbReference>
<feature type="chain" id="PRO_5044666124" description="protein-tyrosine-phosphatase" evidence="8">
    <location>
        <begin position="18"/>
        <end position="1002"/>
    </location>
</feature>
<evidence type="ECO:0000256" key="5">
    <source>
        <dbReference type="ARBA" id="ARBA00051722"/>
    </source>
</evidence>
<dbReference type="Gene3D" id="2.170.300.10">
    <property type="entry name" value="Tie2 ligand-binding domain superfamily"/>
    <property type="match status" value="1"/>
</dbReference>
<evidence type="ECO:0000256" key="8">
    <source>
        <dbReference type="SAM" id="SignalP"/>
    </source>
</evidence>
<evidence type="ECO:0000256" key="4">
    <source>
        <dbReference type="ARBA" id="ARBA00022912"/>
    </source>
</evidence>
<dbReference type="SUPFAM" id="SSF49785">
    <property type="entry name" value="Galactose-binding domain-like"/>
    <property type="match status" value="1"/>
</dbReference>
<evidence type="ECO:0000313" key="12">
    <source>
        <dbReference type="RefSeq" id="XP_022310744.1"/>
    </source>
</evidence>
<dbReference type="PRINTS" id="PR00700">
    <property type="entry name" value="PRTYPHPHTASE"/>
</dbReference>
<feature type="compositionally biased region" description="Basic and acidic residues" evidence="6">
    <location>
        <begin position="400"/>
        <end position="417"/>
    </location>
</feature>
<keyword evidence="4" id="KW-0904">Protein phosphatase</keyword>
<proteinExistence type="inferred from homology"/>
<dbReference type="PANTHER" id="PTHR19134">
    <property type="entry name" value="RECEPTOR-TYPE TYROSINE-PROTEIN PHOSPHATASE"/>
    <property type="match status" value="1"/>
</dbReference>
<evidence type="ECO:0000313" key="13">
    <source>
        <dbReference type="RefSeq" id="XP_022310745.1"/>
    </source>
</evidence>
<evidence type="ECO:0000256" key="1">
    <source>
        <dbReference type="ARBA" id="ARBA00009580"/>
    </source>
</evidence>
<dbReference type="InterPro" id="IPR000242">
    <property type="entry name" value="PTP_cat"/>
</dbReference>
<dbReference type="InterPro" id="IPR000387">
    <property type="entry name" value="Tyr_Pase_dom"/>
</dbReference>
<dbReference type="Pfam" id="PF22633">
    <property type="entry name" value="F5_F8_type_C_2"/>
    <property type="match status" value="1"/>
</dbReference>
<keyword evidence="7" id="KW-0812">Transmembrane</keyword>
<feature type="domain" description="Tyrosine specific protein phosphatases" evidence="10">
    <location>
        <begin position="626"/>
        <end position="696"/>
    </location>
</feature>
<keyword evidence="11" id="KW-1185">Reference proteome</keyword>
<dbReference type="InterPro" id="IPR008979">
    <property type="entry name" value="Galactose-bd-like_sf"/>
</dbReference>
<dbReference type="EC" id="3.1.3.48" evidence="2"/>
<evidence type="ECO:0000313" key="11">
    <source>
        <dbReference type="Proteomes" id="UP000694844"/>
    </source>
</evidence>
<name>A0A8B8C6J9_CRAVI</name>
<dbReference type="FunFam" id="3.90.190.10:FF:000102">
    <property type="entry name" value="Receptor-type tyrosine-protein phosphatase"/>
    <property type="match status" value="1"/>
</dbReference>